<name>A0ABR1ICL6_9HYPO</name>
<feature type="transmembrane region" description="Helical" evidence="2">
    <location>
        <begin position="97"/>
        <end position="118"/>
    </location>
</feature>
<evidence type="ECO:0000256" key="2">
    <source>
        <dbReference type="SAM" id="Phobius"/>
    </source>
</evidence>
<protein>
    <submittedName>
        <fullName evidence="3">Uncharacterized protein</fullName>
    </submittedName>
</protein>
<proteinExistence type="predicted"/>
<keyword evidence="4" id="KW-1185">Reference proteome</keyword>
<dbReference type="Proteomes" id="UP001498421">
    <property type="component" value="Unassembled WGS sequence"/>
</dbReference>
<organism evidence="3 4">
    <name type="scientific">Neonectria magnoliae</name>
    <dbReference type="NCBI Taxonomy" id="2732573"/>
    <lineage>
        <taxon>Eukaryota</taxon>
        <taxon>Fungi</taxon>
        <taxon>Dikarya</taxon>
        <taxon>Ascomycota</taxon>
        <taxon>Pezizomycotina</taxon>
        <taxon>Sordariomycetes</taxon>
        <taxon>Hypocreomycetidae</taxon>
        <taxon>Hypocreales</taxon>
        <taxon>Nectriaceae</taxon>
        <taxon>Neonectria</taxon>
    </lineage>
</organism>
<accession>A0ABR1ICL6</accession>
<keyword evidence="2" id="KW-0472">Membrane</keyword>
<sequence length="340" mass="37470">MSTLDMPAATLGGEDGAVLPTTVKGEEAPESAASTRDPPRFYAPGLNQVTLSKGRRRWSYPQGLRFEHNLHWAVGLLELANSGDFAANIWNDTPVPVYAIVFMAVGGTAAAVLSVFALRDAGKAWHNIKFLRNQRRLSREHKTKQLNDGRLVHQANVLLDIATRELYTEVINRWGMNILMGGGAVLISVGTFLAIGGANPKVWLASNILSGYLGNAPIALYGIVNFVWAIIVCRKKQSHRIEAENKLKGTVAVLLLKRYCFNVQLYFAINGTASMVGGVGSMLTATRWWAYVILIPVIISAFFCNYWWRKRVGYGLIYPLGWTPRGSLWLSSPPPRLDAA</sequence>
<evidence type="ECO:0000256" key="1">
    <source>
        <dbReference type="SAM" id="MobiDB-lite"/>
    </source>
</evidence>
<comment type="caution">
    <text evidence="3">The sequence shown here is derived from an EMBL/GenBank/DDBJ whole genome shotgun (WGS) entry which is preliminary data.</text>
</comment>
<keyword evidence="2" id="KW-0812">Transmembrane</keyword>
<feature type="region of interest" description="Disordered" evidence="1">
    <location>
        <begin position="1"/>
        <end position="20"/>
    </location>
</feature>
<feature type="transmembrane region" description="Helical" evidence="2">
    <location>
        <begin position="174"/>
        <end position="196"/>
    </location>
</feature>
<dbReference type="EMBL" id="JAZAVK010000012">
    <property type="protein sequence ID" value="KAK7431288.1"/>
    <property type="molecule type" value="Genomic_DNA"/>
</dbReference>
<keyword evidence="2" id="KW-1133">Transmembrane helix</keyword>
<feature type="transmembrane region" description="Helical" evidence="2">
    <location>
        <begin position="289"/>
        <end position="308"/>
    </location>
</feature>
<feature type="transmembrane region" description="Helical" evidence="2">
    <location>
        <begin position="265"/>
        <end position="283"/>
    </location>
</feature>
<evidence type="ECO:0000313" key="3">
    <source>
        <dbReference type="EMBL" id="KAK7431288.1"/>
    </source>
</evidence>
<reference evidence="3 4" key="1">
    <citation type="journal article" date="2025" name="Microbiol. Resour. Announc.">
        <title>Draft genome sequences for Neonectria magnoliae and Neonectria punicea, canker pathogens of Liriodendron tulipifera and Acer saccharum in West Virginia.</title>
        <authorList>
            <person name="Petronek H.M."/>
            <person name="Kasson M.T."/>
            <person name="Metheny A.M."/>
            <person name="Stauder C.M."/>
            <person name="Lovett B."/>
            <person name="Lynch S.C."/>
            <person name="Garnas J.R."/>
            <person name="Kasson L.R."/>
            <person name="Stajich J.E."/>
        </authorList>
    </citation>
    <scope>NUCLEOTIDE SEQUENCE [LARGE SCALE GENOMIC DNA]</scope>
    <source>
        <strain evidence="3 4">NRRL 64651</strain>
    </source>
</reference>
<feature type="transmembrane region" description="Helical" evidence="2">
    <location>
        <begin position="216"/>
        <end position="233"/>
    </location>
</feature>
<evidence type="ECO:0000313" key="4">
    <source>
        <dbReference type="Proteomes" id="UP001498421"/>
    </source>
</evidence>
<gene>
    <name evidence="3" type="ORF">QQZ08_002059</name>
</gene>